<organism evidence="1 2">
    <name type="scientific">Arctia plantaginis</name>
    <name type="common">Wood tiger moth</name>
    <name type="synonym">Phalaena plantaginis</name>
    <dbReference type="NCBI Taxonomy" id="874455"/>
    <lineage>
        <taxon>Eukaryota</taxon>
        <taxon>Metazoa</taxon>
        <taxon>Ecdysozoa</taxon>
        <taxon>Arthropoda</taxon>
        <taxon>Hexapoda</taxon>
        <taxon>Insecta</taxon>
        <taxon>Pterygota</taxon>
        <taxon>Neoptera</taxon>
        <taxon>Endopterygota</taxon>
        <taxon>Lepidoptera</taxon>
        <taxon>Glossata</taxon>
        <taxon>Ditrysia</taxon>
        <taxon>Noctuoidea</taxon>
        <taxon>Erebidae</taxon>
        <taxon>Arctiinae</taxon>
        <taxon>Arctia</taxon>
    </lineage>
</organism>
<dbReference type="AlphaFoldDB" id="A0A8S1A5N4"/>
<gene>
    <name evidence="1" type="ORF">APLA_LOCUS7986</name>
</gene>
<comment type="caution">
    <text evidence="1">The sequence shown here is derived from an EMBL/GenBank/DDBJ whole genome shotgun (WGS) entry which is preliminary data.</text>
</comment>
<evidence type="ECO:0000313" key="2">
    <source>
        <dbReference type="Proteomes" id="UP000494106"/>
    </source>
</evidence>
<reference evidence="1 2" key="1">
    <citation type="submission" date="2020-04" db="EMBL/GenBank/DDBJ databases">
        <authorList>
            <person name="Wallbank WR R."/>
            <person name="Pardo Diaz C."/>
            <person name="Kozak K."/>
            <person name="Martin S."/>
            <person name="Jiggins C."/>
            <person name="Moest M."/>
            <person name="Warren A I."/>
            <person name="Byers J.R.P. K."/>
            <person name="Montejo-Kovacevich G."/>
            <person name="Yen C E."/>
        </authorList>
    </citation>
    <scope>NUCLEOTIDE SEQUENCE [LARGE SCALE GENOMIC DNA]</scope>
</reference>
<sequence length="99" mass="10906">MSRQDLTTLFNIQGDSTVIEPYDASIKAFGLDFTSEIFRTLLAMATETKYAYRFIKVLISNFNQRVVEQLNEAIKSSLRDGGEVPGVGTAPGSVRIGTQ</sequence>
<proteinExistence type="predicted"/>
<accession>A0A8S1A5N4</accession>
<dbReference type="EMBL" id="CADEBC010000503">
    <property type="protein sequence ID" value="CAB3239781.1"/>
    <property type="molecule type" value="Genomic_DNA"/>
</dbReference>
<evidence type="ECO:0000313" key="1">
    <source>
        <dbReference type="EMBL" id="CAB3239781.1"/>
    </source>
</evidence>
<keyword evidence="2" id="KW-1185">Reference proteome</keyword>
<dbReference type="Proteomes" id="UP000494106">
    <property type="component" value="Unassembled WGS sequence"/>
</dbReference>
<name>A0A8S1A5N4_ARCPL</name>
<protein>
    <submittedName>
        <fullName evidence="1">Uncharacterized protein</fullName>
    </submittedName>
</protein>